<feature type="transmembrane region" description="Helical" evidence="1">
    <location>
        <begin position="65"/>
        <end position="83"/>
    </location>
</feature>
<evidence type="ECO:0000256" key="1">
    <source>
        <dbReference type="SAM" id="Phobius"/>
    </source>
</evidence>
<keyword evidence="1" id="KW-0812">Transmembrane</keyword>
<keyword evidence="1" id="KW-1133">Transmembrane helix</keyword>
<gene>
    <name evidence="2" type="ORF">FNM00_07330</name>
</gene>
<proteinExistence type="predicted"/>
<feature type="transmembrane region" description="Helical" evidence="1">
    <location>
        <begin position="29"/>
        <end position="53"/>
    </location>
</feature>
<keyword evidence="3" id="KW-1185">Reference proteome</keyword>
<sequence length="126" mass="13952">MLIAITALTVLFIVAVVTMLLRRQLQEKYAVLWIVIGVAMLILELVPGLLGWLSSIAGVQVPSNLLFAMGIAMLLGVCLHLSWELSRAEDEIRRVAEEVTLLRAEFEHRTEVVAPTDDAEAEPDDE</sequence>
<dbReference type="Pfam" id="PF10066">
    <property type="entry name" value="DUF2304"/>
    <property type="match status" value="1"/>
</dbReference>
<dbReference type="EMBL" id="VLNT01000004">
    <property type="protein sequence ID" value="TSD64346.1"/>
    <property type="molecule type" value="Genomic_DNA"/>
</dbReference>
<reference evidence="2 3" key="1">
    <citation type="submission" date="2019-07" db="EMBL/GenBank/DDBJ databases">
        <authorList>
            <person name="Zhao L.H."/>
        </authorList>
    </citation>
    <scope>NUCLEOTIDE SEQUENCE [LARGE SCALE GENOMIC DNA]</scope>
    <source>
        <strain evidence="2 3">Co35</strain>
    </source>
</reference>
<dbReference type="OrthoDB" id="3261168at2"/>
<accession>A0A554SDE2</accession>
<organism evidence="2 3">
    <name type="scientific">Aeromicrobium piscarium</name>
    <dbReference type="NCBI Taxonomy" id="2590901"/>
    <lineage>
        <taxon>Bacteria</taxon>
        <taxon>Bacillati</taxon>
        <taxon>Actinomycetota</taxon>
        <taxon>Actinomycetes</taxon>
        <taxon>Propionibacteriales</taxon>
        <taxon>Nocardioidaceae</taxon>
        <taxon>Aeromicrobium</taxon>
    </lineage>
</organism>
<dbReference type="RefSeq" id="WP_143912788.1">
    <property type="nucleotide sequence ID" value="NZ_VLNT01000004.1"/>
</dbReference>
<name>A0A554SDE2_9ACTN</name>
<comment type="caution">
    <text evidence="2">The sequence shown here is derived from an EMBL/GenBank/DDBJ whole genome shotgun (WGS) entry which is preliminary data.</text>
</comment>
<dbReference type="Proteomes" id="UP000316988">
    <property type="component" value="Unassembled WGS sequence"/>
</dbReference>
<evidence type="ECO:0000313" key="3">
    <source>
        <dbReference type="Proteomes" id="UP000316988"/>
    </source>
</evidence>
<feature type="transmembrane region" description="Helical" evidence="1">
    <location>
        <begin position="6"/>
        <end position="22"/>
    </location>
</feature>
<evidence type="ECO:0000313" key="2">
    <source>
        <dbReference type="EMBL" id="TSD64346.1"/>
    </source>
</evidence>
<dbReference type="AlphaFoldDB" id="A0A554SDE2"/>
<keyword evidence="1" id="KW-0472">Membrane</keyword>
<protein>
    <submittedName>
        <fullName evidence="2">DUF2304 domain-containing protein</fullName>
    </submittedName>
</protein>
<dbReference type="InterPro" id="IPR019277">
    <property type="entry name" value="DUF2304"/>
</dbReference>